<proteinExistence type="predicted"/>
<protein>
    <submittedName>
        <fullName evidence="2">Uncharacterized protein</fullName>
    </submittedName>
</protein>
<gene>
    <name evidence="2" type="ORF">Ahy_A07g032053</name>
</gene>
<dbReference type="EMBL" id="SDMP01000007">
    <property type="protein sequence ID" value="RYR46315.1"/>
    <property type="molecule type" value="Genomic_DNA"/>
</dbReference>
<feature type="transmembrane region" description="Helical" evidence="1">
    <location>
        <begin position="22"/>
        <end position="42"/>
    </location>
</feature>
<name>A0A445C5T9_ARAHY</name>
<dbReference type="AlphaFoldDB" id="A0A445C5T9"/>
<keyword evidence="3" id="KW-1185">Reference proteome</keyword>
<keyword evidence="1" id="KW-0472">Membrane</keyword>
<reference evidence="2 3" key="1">
    <citation type="submission" date="2019-01" db="EMBL/GenBank/DDBJ databases">
        <title>Sequencing of cultivated peanut Arachis hypogaea provides insights into genome evolution and oil improvement.</title>
        <authorList>
            <person name="Chen X."/>
        </authorList>
    </citation>
    <scope>NUCLEOTIDE SEQUENCE [LARGE SCALE GENOMIC DNA]</scope>
    <source>
        <strain evidence="3">cv. Fuhuasheng</strain>
        <tissue evidence="2">Leaves</tissue>
    </source>
</reference>
<evidence type="ECO:0000313" key="3">
    <source>
        <dbReference type="Proteomes" id="UP000289738"/>
    </source>
</evidence>
<accession>A0A445C5T9</accession>
<keyword evidence="1" id="KW-1133">Transmembrane helix</keyword>
<evidence type="ECO:0000313" key="2">
    <source>
        <dbReference type="EMBL" id="RYR46315.1"/>
    </source>
</evidence>
<evidence type="ECO:0000256" key="1">
    <source>
        <dbReference type="SAM" id="Phobius"/>
    </source>
</evidence>
<organism evidence="2 3">
    <name type="scientific">Arachis hypogaea</name>
    <name type="common">Peanut</name>
    <dbReference type="NCBI Taxonomy" id="3818"/>
    <lineage>
        <taxon>Eukaryota</taxon>
        <taxon>Viridiplantae</taxon>
        <taxon>Streptophyta</taxon>
        <taxon>Embryophyta</taxon>
        <taxon>Tracheophyta</taxon>
        <taxon>Spermatophyta</taxon>
        <taxon>Magnoliopsida</taxon>
        <taxon>eudicotyledons</taxon>
        <taxon>Gunneridae</taxon>
        <taxon>Pentapetalae</taxon>
        <taxon>rosids</taxon>
        <taxon>fabids</taxon>
        <taxon>Fabales</taxon>
        <taxon>Fabaceae</taxon>
        <taxon>Papilionoideae</taxon>
        <taxon>50 kb inversion clade</taxon>
        <taxon>dalbergioids sensu lato</taxon>
        <taxon>Dalbergieae</taxon>
        <taxon>Pterocarpus clade</taxon>
        <taxon>Arachis</taxon>
    </lineage>
</organism>
<comment type="caution">
    <text evidence="2">The sequence shown here is derived from an EMBL/GenBank/DDBJ whole genome shotgun (WGS) entry which is preliminary data.</text>
</comment>
<keyword evidence="1" id="KW-0812">Transmembrane</keyword>
<sequence>MEDTTNIVVYYNSEVVRNTYEGVSFACVIMFSFVVLCTITFAKLQYGLCQSIEADILKRVTNILYKSLVVIFGDQIQFEILPIIDESNVPHDRTEAYLRMIDDSDVEFEATYKAGDEDQDVSQPMDVSPFMRSLDFDAMYAPKFFEYINEGQICFLIAVADPEDGEFRIEMEYSSRKSVIATIRSYTISRGVNYVIYESEPQTFYTRCKTYGREYDWLI</sequence>
<dbReference type="Proteomes" id="UP000289738">
    <property type="component" value="Chromosome A07"/>
</dbReference>